<comment type="function">
    <text evidence="8">Catalytic subunit of the SLX1-SLX4 structure-specific endonuclease that resolves DNA secondary structures generated during DNA repair and recombination. Has endonuclease activity towards branched DNA substrates, introducing single-strand cuts in duplex DNA close to junctions with ss-DNA.</text>
</comment>
<feature type="region of interest" description="Disordered" evidence="9">
    <location>
        <begin position="101"/>
        <end position="120"/>
    </location>
</feature>
<comment type="caution">
    <text evidence="8">Lacks conserved residue(s) required for the propagation of feature annotation.</text>
</comment>
<dbReference type="PANTHER" id="PTHR20208">
    <property type="entry name" value="STRUCTURE-SPECIFIC ENDONUCLEASE SUBUNIT SLX1"/>
    <property type="match status" value="1"/>
</dbReference>
<dbReference type="GO" id="GO:0000724">
    <property type="term" value="P:double-strand break repair via homologous recombination"/>
    <property type="evidence" value="ECO:0007669"/>
    <property type="project" value="TreeGrafter"/>
</dbReference>
<dbReference type="AlphaFoldDB" id="A0A2S6CN77"/>
<evidence type="ECO:0000313" key="12">
    <source>
        <dbReference type="Proteomes" id="UP000237631"/>
    </source>
</evidence>
<evidence type="ECO:0000256" key="4">
    <source>
        <dbReference type="ARBA" id="ARBA00022801"/>
    </source>
</evidence>
<comment type="subunit">
    <text evidence="8">Forms a heterodimer with SLX4.</text>
</comment>
<keyword evidence="4 8" id="KW-0378">Hydrolase</keyword>
<keyword evidence="3 8" id="KW-0227">DNA damage</keyword>
<dbReference type="HAMAP" id="MF_03100">
    <property type="entry name" value="Endonuc_su_Slx1"/>
    <property type="match status" value="1"/>
</dbReference>
<feature type="compositionally biased region" description="Acidic residues" evidence="9">
    <location>
        <begin position="398"/>
        <end position="411"/>
    </location>
</feature>
<evidence type="ECO:0000256" key="6">
    <source>
        <dbReference type="ARBA" id="ARBA00023204"/>
    </source>
</evidence>
<dbReference type="Pfam" id="PF21202">
    <property type="entry name" value="SLX1_C"/>
    <property type="match status" value="1"/>
</dbReference>
<protein>
    <recommendedName>
        <fullName evidence="10">GIY-YIG domain-containing protein</fullName>
    </recommendedName>
</protein>
<organism evidence="11 12">
    <name type="scientific">Cercospora berteroae</name>
    <dbReference type="NCBI Taxonomy" id="357750"/>
    <lineage>
        <taxon>Eukaryota</taxon>
        <taxon>Fungi</taxon>
        <taxon>Dikarya</taxon>
        <taxon>Ascomycota</taxon>
        <taxon>Pezizomycotina</taxon>
        <taxon>Dothideomycetes</taxon>
        <taxon>Dothideomycetidae</taxon>
        <taxon>Mycosphaerellales</taxon>
        <taxon>Mycosphaerellaceae</taxon>
        <taxon>Cercospora</taxon>
    </lineage>
</organism>
<dbReference type="InterPro" id="IPR050381">
    <property type="entry name" value="SLX1_endonuclease"/>
</dbReference>
<dbReference type="Gene3D" id="3.40.1440.10">
    <property type="entry name" value="GIY-YIG endonuclease"/>
    <property type="match status" value="1"/>
</dbReference>
<gene>
    <name evidence="11" type="ORF">CBER1_10756</name>
</gene>
<dbReference type="SUPFAM" id="SSF82771">
    <property type="entry name" value="GIY-YIG endonuclease"/>
    <property type="match status" value="1"/>
</dbReference>
<feature type="compositionally biased region" description="Acidic residues" evidence="9">
    <location>
        <begin position="330"/>
        <end position="341"/>
    </location>
</feature>
<dbReference type="STRING" id="357750.A0A2S6CN77"/>
<dbReference type="GO" id="GO:0017108">
    <property type="term" value="F:5'-flap endonuclease activity"/>
    <property type="evidence" value="ECO:0007669"/>
    <property type="project" value="InterPro"/>
</dbReference>
<feature type="compositionally biased region" description="Basic residues" evidence="9">
    <location>
        <begin position="111"/>
        <end position="120"/>
    </location>
</feature>
<dbReference type="Gene3D" id="3.30.40.10">
    <property type="entry name" value="Zinc/RING finger domain, C3HC4 (zinc finger)"/>
    <property type="match status" value="1"/>
</dbReference>
<dbReference type="Pfam" id="PF01541">
    <property type="entry name" value="GIY-YIG"/>
    <property type="match status" value="1"/>
</dbReference>
<evidence type="ECO:0000313" key="11">
    <source>
        <dbReference type="EMBL" id="PPJ61195.1"/>
    </source>
</evidence>
<dbReference type="InterPro" id="IPR027520">
    <property type="entry name" value="Slx1"/>
</dbReference>
<dbReference type="FunFam" id="3.40.1440.10:FF:000006">
    <property type="entry name" value="Structure-specific endonuclease subunit SLX1"/>
    <property type="match status" value="1"/>
</dbReference>
<evidence type="ECO:0000256" key="2">
    <source>
        <dbReference type="ARBA" id="ARBA00022759"/>
    </source>
</evidence>
<feature type="region of interest" description="Disordered" evidence="9">
    <location>
        <begin position="30"/>
        <end position="54"/>
    </location>
</feature>
<feature type="domain" description="GIY-YIG" evidence="10">
    <location>
        <begin position="10"/>
        <end position="92"/>
    </location>
</feature>
<accession>A0A2S6CN77</accession>
<dbReference type="CDD" id="cd10455">
    <property type="entry name" value="GIY-YIG_SLX1"/>
    <property type="match status" value="1"/>
</dbReference>
<evidence type="ECO:0000256" key="1">
    <source>
        <dbReference type="ARBA" id="ARBA00022722"/>
    </source>
</evidence>
<evidence type="ECO:0000256" key="7">
    <source>
        <dbReference type="ARBA" id="ARBA00023242"/>
    </source>
</evidence>
<evidence type="ECO:0000259" key="10">
    <source>
        <dbReference type="PROSITE" id="PS50164"/>
    </source>
</evidence>
<dbReference type="GO" id="GO:0008821">
    <property type="term" value="F:crossover junction DNA endonuclease activity"/>
    <property type="evidence" value="ECO:0007669"/>
    <property type="project" value="TreeGrafter"/>
</dbReference>
<dbReference type="InterPro" id="IPR000305">
    <property type="entry name" value="GIY-YIG_endonuc"/>
</dbReference>
<feature type="compositionally biased region" description="Acidic residues" evidence="9">
    <location>
        <begin position="353"/>
        <end position="363"/>
    </location>
</feature>
<name>A0A2S6CN77_9PEZI</name>
<keyword evidence="12" id="KW-1185">Reference proteome</keyword>
<evidence type="ECO:0000256" key="5">
    <source>
        <dbReference type="ARBA" id="ARBA00023172"/>
    </source>
</evidence>
<dbReference type="GO" id="GO:0033557">
    <property type="term" value="C:Slx1-Slx4 complex"/>
    <property type="evidence" value="ECO:0007669"/>
    <property type="project" value="UniProtKB-UniRule"/>
</dbReference>
<dbReference type="EMBL" id="PNEN01000106">
    <property type="protein sequence ID" value="PPJ61195.1"/>
    <property type="molecule type" value="Genomic_DNA"/>
</dbReference>
<evidence type="ECO:0000256" key="9">
    <source>
        <dbReference type="SAM" id="MobiDB-lite"/>
    </source>
</evidence>
<comment type="cofactor">
    <cofactor evidence="8">
        <name>a divalent metal cation</name>
        <dbReference type="ChEBI" id="CHEBI:60240"/>
    </cofactor>
</comment>
<keyword evidence="2 8" id="KW-0255">Endonuclease</keyword>
<dbReference type="PROSITE" id="PS50164">
    <property type="entry name" value="GIY_YIG"/>
    <property type="match status" value="1"/>
</dbReference>
<keyword evidence="6 8" id="KW-0234">DNA repair</keyword>
<proteinExistence type="inferred from homology"/>
<comment type="subcellular location">
    <subcellularLocation>
        <location evidence="8">Nucleus</location>
    </subcellularLocation>
</comment>
<dbReference type="InterPro" id="IPR013083">
    <property type="entry name" value="Znf_RING/FYVE/PHD"/>
</dbReference>
<sequence length="411" mass="45741">MEKGIAPIPAFYACYLLRSIARHASLYIGSTPNPPRRLRQHNGESKGGAVRTSKDSLRPWEMTCLVTGFPSKIAALQFEWAWQNPQLTRHIAPDSRITQATMTTGISPKTGKARKRSKRSRLSLTDRLRNLHLLLRARSFREWPLKLTFYCEDVFRVWSKLIEQTTERLPKGLEVVMDGSSCSLKNSKQPVGGHPATKGIGIHGLDLDYARRKGHLAKTQALLAAGEDNFKCSICKESLPSSGAATLVCPADGCSALSHLQCLAAHFRQSRGEEEIVVRSSGPCPSCHSETQWTDLVTELSLRMRGEKEIKALFKPKRAKKGTSVVADVLDDESEQSEGEDDLRHIAVGDEWPSIEDSSDDDAASVQSYQQASRSDPTPERRPFKMTVQPQTPYSEPVIEDSEWDEAELLT</sequence>
<feature type="region of interest" description="Disordered" evidence="9">
    <location>
        <begin position="330"/>
        <end position="411"/>
    </location>
</feature>
<keyword evidence="5 8" id="KW-0233">DNA recombination</keyword>
<keyword evidence="7 8" id="KW-0539">Nucleus</keyword>
<dbReference type="PANTHER" id="PTHR20208:SF10">
    <property type="entry name" value="STRUCTURE-SPECIFIC ENDONUCLEASE SUBUNIT SLX1"/>
    <property type="match status" value="1"/>
</dbReference>
<evidence type="ECO:0000256" key="3">
    <source>
        <dbReference type="ARBA" id="ARBA00022763"/>
    </source>
</evidence>
<keyword evidence="1 8" id="KW-0540">Nuclease</keyword>
<reference evidence="12" key="1">
    <citation type="journal article" date="2017" name="bioRxiv">
        <title>Conservation of a gene cluster reveals novel cercosporin biosynthetic mechanisms and extends production to the genus Colletotrichum.</title>
        <authorList>
            <person name="de Jonge R."/>
            <person name="Ebert M.K."/>
            <person name="Huitt-Roehl C.R."/>
            <person name="Pal P."/>
            <person name="Suttle J.C."/>
            <person name="Spanner R.E."/>
            <person name="Neubauer J.D."/>
            <person name="Jurick W.M.II."/>
            <person name="Stott K.A."/>
            <person name="Secor G.A."/>
            <person name="Thomma B.P.H.J."/>
            <person name="Van de Peer Y."/>
            <person name="Townsend C.A."/>
            <person name="Bolton M.D."/>
        </authorList>
    </citation>
    <scope>NUCLEOTIDE SEQUENCE [LARGE SCALE GENOMIC DNA]</scope>
    <source>
        <strain evidence="12">CBS538.71</strain>
    </source>
</reference>
<dbReference type="OrthoDB" id="24645at2759"/>
<dbReference type="InterPro" id="IPR035901">
    <property type="entry name" value="GIY-YIG_endonuc_sf"/>
</dbReference>
<dbReference type="Proteomes" id="UP000237631">
    <property type="component" value="Unassembled WGS sequence"/>
</dbReference>
<feature type="compositionally biased region" description="Low complexity" evidence="9">
    <location>
        <begin position="364"/>
        <end position="375"/>
    </location>
</feature>
<dbReference type="InterPro" id="IPR048749">
    <property type="entry name" value="SLX1_C"/>
</dbReference>
<evidence type="ECO:0000256" key="8">
    <source>
        <dbReference type="HAMAP-Rule" id="MF_03100"/>
    </source>
</evidence>
<comment type="similarity">
    <text evidence="8">Belongs to the SLX1 family.</text>
</comment>
<comment type="caution">
    <text evidence="11">The sequence shown here is derived from an EMBL/GenBank/DDBJ whole genome shotgun (WGS) entry which is preliminary data.</text>
</comment>